<dbReference type="GO" id="GO:0016491">
    <property type="term" value="F:oxidoreductase activity"/>
    <property type="evidence" value="ECO:0007669"/>
    <property type="project" value="InterPro"/>
</dbReference>
<dbReference type="Gene3D" id="2.10.240.10">
    <property type="entry name" value="Dihydroorotate dehydrogenase, electron transfer subunit"/>
    <property type="match status" value="1"/>
</dbReference>
<sequence length="262" mass="28117">MANNRPYLGIASILSNEPVMPGVFRLRLQCDEIAAKAQPGQFVMLKCGDRLLLRRPISISEANPPSGQIGLLIANIGKGTDWLSGRKPGEELDIIGPLGNGFVIGDKAENLLLIGGGMGIAPLNFLATRAATLGKRVTLVLGARTGELLCPSTYLPEVNECVFCTEDASVGIKGRVTDCPDAHIEAADQIFTCGPLPMYRALMKDARFKSKPMQVSLEVRMACGIGLCYGCTIKTESGLKQVCEDGPVFEAHDILWEELADL</sequence>
<protein>
    <submittedName>
        <fullName evidence="14">Dihydroorotate dehydrogenase electron transfer subunit</fullName>
    </submittedName>
</protein>
<evidence type="ECO:0000256" key="8">
    <source>
        <dbReference type="ARBA" id="ARBA00023004"/>
    </source>
</evidence>
<dbReference type="Gene3D" id="3.40.50.80">
    <property type="entry name" value="Nucleotide-binding domain of ferredoxin-NADP reductase (FNR) module"/>
    <property type="match status" value="1"/>
</dbReference>
<name>A0A1P8F8H0_9CHLR</name>
<reference evidence="15" key="1">
    <citation type="submission" date="2016-11" db="EMBL/GenBank/DDBJ databases">
        <title>Dehalogenimonas formicexedens sp. nov., a chlorinated alkane respiring bacterium isolated from contaminated groundwater.</title>
        <authorList>
            <person name="Key T.A."/>
            <person name="Bowman K.S."/>
            <person name="Lee I."/>
            <person name="Chun J."/>
            <person name="Albuquerque L."/>
            <person name="da Costa M.S."/>
            <person name="Rainey F.A."/>
            <person name="Moe W.M."/>
        </authorList>
    </citation>
    <scope>NUCLEOTIDE SEQUENCE [LARGE SCALE GENOMIC DNA]</scope>
    <source>
        <strain evidence="15">NSZ-14</strain>
    </source>
</reference>
<dbReference type="EMBL" id="CP018258">
    <property type="protein sequence ID" value="APV44748.1"/>
    <property type="molecule type" value="Genomic_DNA"/>
</dbReference>
<dbReference type="SUPFAM" id="SSF63380">
    <property type="entry name" value="Riboflavin synthase domain-like"/>
    <property type="match status" value="1"/>
</dbReference>
<dbReference type="Gene3D" id="2.40.30.10">
    <property type="entry name" value="Translation factors"/>
    <property type="match status" value="1"/>
</dbReference>
<dbReference type="GO" id="GO:0051537">
    <property type="term" value="F:2 iron, 2 sulfur cluster binding"/>
    <property type="evidence" value="ECO:0007669"/>
    <property type="project" value="UniProtKB-KW"/>
</dbReference>
<dbReference type="SUPFAM" id="SSF52343">
    <property type="entry name" value="Ferredoxin reductase-like, C-terminal NADP-linked domain"/>
    <property type="match status" value="1"/>
</dbReference>
<evidence type="ECO:0000313" key="15">
    <source>
        <dbReference type="Proteomes" id="UP000185934"/>
    </source>
</evidence>
<feature type="binding site" evidence="11">
    <location>
        <begin position="55"/>
        <end position="58"/>
    </location>
    <ligand>
        <name>FAD</name>
        <dbReference type="ChEBI" id="CHEBI:57692"/>
    </ligand>
</feature>
<evidence type="ECO:0000256" key="4">
    <source>
        <dbReference type="ARBA" id="ARBA00022714"/>
    </source>
</evidence>
<gene>
    <name evidence="14" type="ORF">Dform_01424</name>
</gene>
<keyword evidence="6 11" id="KW-0274">FAD</keyword>
<evidence type="ECO:0000256" key="10">
    <source>
        <dbReference type="ARBA" id="ARBA00034078"/>
    </source>
</evidence>
<dbReference type="InterPro" id="IPR039261">
    <property type="entry name" value="FNR_nucleotide-bd"/>
</dbReference>
<dbReference type="GO" id="GO:0006221">
    <property type="term" value="P:pyrimidine nucleotide biosynthetic process"/>
    <property type="evidence" value="ECO:0007669"/>
    <property type="project" value="InterPro"/>
</dbReference>
<keyword evidence="4 12" id="KW-0001">2Fe-2S</keyword>
<dbReference type="GO" id="GO:0046872">
    <property type="term" value="F:metal ion binding"/>
    <property type="evidence" value="ECO:0007669"/>
    <property type="project" value="UniProtKB-KW"/>
</dbReference>
<evidence type="ECO:0000256" key="5">
    <source>
        <dbReference type="ARBA" id="ARBA00022723"/>
    </source>
</evidence>
<evidence type="ECO:0000256" key="11">
    <source>
        <dbReference type="PIRSR" id="PIRSR006816-1"/>
    </source>
</evidence>
<dbReference type="PANTHER" id="PTHR43513">
    <property type="entry name" value="DIHYDROOROTATE DEHYDROGENASE B (NAD(+)), ELECTRON TRANSFER SUBUNIT"/>
    <property type="match status" value="1"/>
</dbReference>
<dbReference type="InterPro" id="IPR050353">
    <property type="entry name" value="PyrK_electron_transfer"/>
</dbReference>
<comment type="similarity">
    <text evidence="1">Belongs to the PyrK family.</text>
</comment>
<dbReference type="Proteomes" id="UP000185934">
    <property type="component" value="Chromosome"/>
</dbReference>
<feature type="binding site" evidence="12">
    <location>
        <position position="243"/>
    </location>
    <ligand>
        <name>[2Fe-2S] cluster</name>
        <dbReference type="ChEBI" id="CHEBI:190135"/>
    </ligand>
</feature>
<dbReference type="RefSeq" id="WP_225973656.1">
    <property type="nucleotide sequence ID" value="NZ_CP018258.1"/>
</dbReference>
<evidence type="ECO:0000256" key="12">
    <source>
        <dbReference type="PIRSR" id="PIRSR006816-2"/>
    </source>
</evidence>
<evidence type="ECO:0000256" key="3">
    <source>
        <dbReference type="ARBA" id="ARBA00022630"/>
    </source>
</evidence>
<evidence type="ECO:0000256" key="6">
    <source>
        <dbReference type="ARBA" id="ARBA00022827"/>
    </source>
</evidence>
<dbReference type="PANTHER" id="PTHR43513:SF3">
    <property type="entry name" value="DIHYDROOROTATE DEHYDROGENASE B (NAD(+)), ELECTRON TRANSFER SUBUNIT-RELATED"/>
    <property type="match status" value="1"/>
</dbReference>
<comment type="cofactor">
    <cofactor evidence="11">
        <name>FAD</name>
        <dbReference type="ChEBI" id="CHEBI:57692"/>
    </cofactor>
    <text evidence="11">Binds 1 FAD per subunit.</text>
</comment>
<evidence type="ECO:0000256" key="7">
    <source>
        <dbReference type="ARBA" id="ARBA00022982"/>
    </source>
</evidence>
<dbReference type="Pfam" id="PF10418">
    <property type="entry name" value="DHODB_Fe-S_bind"/>
    <property type="match status" value="1"/>
</dbReference>
<keyword evidence="8 12" id="KW-0408">Iron</keyword>
<keyword evidence="9 12" id="KW-0411">Iron-sulfur</keyword>
<evidence type="ECO:0000256" key="1">
    <source>
        <dbReference type="ARBA" id="ARBA00006422"/>
    </source>
</evidence>
<evidence type="ECO:0000259" key="13">
    <source>
        <dbReference type="PROSITE" id="PS51384"/>
    </source>
</evidence>
<evidence type="ECO:0000313" key="14">
    <source>
        <dbReference type="EMBL" id="APV44748.1"/>
    </source>
</evidence>
<evidence type="ECO:0000256" key="9">
    <source>
        <dbReference type="ARBA" id="ARBA00023014"/>
    </source>
</evidence>
<dbReference type="InterPro" id="IPR017938">
    <property type="entry name" value="Riboflavin_synthase-like_b-brl"/>
</dbReference>
<dbReference type="InterPro" id="IPR019480">
    <property type="entry name" value="Dihydroorotate_DH_Fe-S-bd"/>
</dbReference>
<comment type="cofactor">
    <cofactor evidence="12">
        <name>[2Fe-2S] cluster</name>
        <dbReference type="ChEBI" id="CHEBI:190135"/>
    </cofactor>
    <text evidence="12">Binds 1 [2Fe-2S] cluster per subunit.</text>
</comment>
<keyword evidence="15" id="KW-1185">Reference proteome</keyword>
<organism evidence="14 15">
    <name type="scientific">Dehalogenimonas formicexedens</name>
    <dbReference type="NCBI Taxonomy" id="1839801"/>
    <lineage>
        <taxon>Bacteria</taxon>
        <taxon>Bacillati</taxon>
        <taxon>Chloroflexota</taxon>
        <taxon>Dehalococcoidia</taxon>
        <taxon>Dehalococcoidales</taxon>
        <taxon>Dehalococcoidaceae</taxon>
        <taxon>Dehalogenimonas</taxon>
    </lineage>
</organism>
<feature type="binding site" evidence="12">
    <location>
        <position position="231"/>
    </location>
    <ligand>
        <name>[2Fe-2S] cluster</name>
        <dbReference type="ChEBI" id="CHEBI:190135"/>
    </ligand>
</feature>
<keyword evidence="2" id="KW-0813">Transport</keyword>
<comment type="cofactor">
    <cofactor evidence="10">
        <name>[2Fe-2S] cluster</name>
        <dbReference type="ChEBI" id="CHEBI:190135"/>
    </cofactor>
</comment>
<dbReference type="STRING" id="1839801.Dform_01424"/>
<dbReference type="InterPro" id="IPR037117">
    <property type="entry name" value="Dihydroorotate_DH_ele_sf"/>
</dbReference>
<dbReference type="GO" id="GO:0050660">
    <property type="term" value="F:flavin adenine dinucleotide binding"/>
    <property type="evidence" value="ECO:0007669"/>
    <property type="project" value="InterPro"/>
</dbReference>
<dbReference type="CDD" id="cd06218">
    <property type="entry name" value="DHOD_e_trans"/>
    <property type="match status" value="1"/>
</dbReference>
<feature type="domain" description="FAD-binding FR-type" evidence="13">
    <location>
        <begin position="6"/>
        <end position="104"/>
    </location>
</feature>
<evidence type="ECO:0000256" key="2">
    <source>
        <dbReference type="ARBA" id="ARBA00022448"/>
    </source>
</evidence>
<dbReference type="InterPro" id="IPR017927">
    <property type="entry name" value="FAD-bd_FR_type"/>
</dbReference>
<dbReference type="PROSITE" id="PS51384">
    <property type="entry name" value="FAD_FR"/>
    <property type="match status" value="1"/>
</dbReference>
<dbReference type="AlphaFoldDB" id="A0A1P8F8H0"/>
<accession>A0A1P8F8H0</accession>
<feature type="binding site" evidence="12">
    <location>
        <position position="228"/>
    </location>
    <ligand>
        <name>[2Fe-2S] cluster</name>
        <dbReference type="ChEBI" id="CHEBI:190135"/>
    </ligand>
</feature>
<feature type="binding site" evidence="12">
    <location>
        <position position="223"/>
    </location>
    <ligand>
        <name>[2Fe-2S] cluster</name>
        <dbReference type="ChEBI" id="CHEBI:190135"/>
    </ligand>
</feature>
<dbReference type="PIRSF" id="PIRSF006816">
    <property type="entry name" value="Cyc3_hyd_g"/>
    <property type="match status" value="1"/>
</dbReference>
<keyword evidence="3 11" id="KW-0285">Flavoprotein</keyword>
<dbReference type="InterPro" id="IPR012165">
    <property type="entry name" value="Cyt_c3_hydrogenase_gsu"/>
</dbReference>
<proteinExistence type="inferred from homology"/>
<dbReference type="KEGG" id="dfo:Dform_01424"/>
<keyword evidence="5 12" id="KW-0479">Metal-binding</keyword>
<keyword evidence="7" id="KW-0249">Electron transport</keyword>
<feature type="binding site" evidence="11">
    <location>
        <begin position="79"/>
        <end position="80"/>
    </location>
    <ligand>
        <name>FAD</name>
        <dbReference type="ChEBI" id="CHEBI:57692"/>
    </ligand>
</feature>